<dbReference type="GO" id="GO:0005576">
    <property type="term" value="C:extracellular region"/>
    <property type="evidence" value="ECO:0007669"/>
    <property type="project" value="UniProtKB-SubCell"/>
</dbReference>
<feature type="compositionally biased region" description="Acidic residues" evidence="4">
    <location>
        <begin position="97"/>
        <end position="106"/>
    </location>
</feature>
<keyword evidence="5" id="KW-0732">Signal</keyword>
<protein>
    <submittedName>
        <fullName evidence="6">Uncharacterized protein</fullName>
    </submittedName>
</protein>
<proteinExistence type="inferred from homology"/>
<dbReference type="AlphaFoldDB" id="A0A1I8PYQ3"/>
<gene>
    <name evidence="6" type="primary">106088939</name>
</gene>
<feature type="compositionally biased region" description="Low complexity" evidence="4">
    <location>
        <begin position="191"/>
        <end position="235"/>
    </location>
</feature>
<feature type="compositionally biased region" description="Low complexity" evidence="4">
    <location>
        <begin position="64"/>
        <end position="92"/>
    </location>
</feature>
<feature type="compositionally biased region" description="Low complexity" evidence="4">
    <location>
        <begin position="164"/>
        <end position="184"/>
    </location>
</feature>
<evidence type="ECO:0000313" key="6">
    <source>
        <dbReference type="EnsemblMetazoa" id="SCAU012300-PA"/>
    </source>
</evidence>
<accession>A0A1I8PYQ3</accession>
<dbReference type="VEuPathDB" id="VectorBase:SCAU012300"/>
<dbReference type="SUPFAM" id="SSF47565">
    <property type="entry name" value="Insect pheromone/odorant-binding proteins"/>
    <property type="match status" value="1"/>
</dbReference>
<dbReference type="KEGG" id="scac:106088939"/>
<feature type="region of interest" description="Disordered" evidence="4">
    <location>
        <begin position="121"/>
        <end position="235"/>
    </location>
</feature>
<sequence length="333" mass="38726">MTQLAEKPAKRQRTFVCQIFFIALLLLLIGNSKSLRCRTDDGPSEAELKRVARSCMRKFGENAFNTQRNQQNNQQAQGRSNQKNNRNGYNNNYPDYGDSEESYEGNYDEGYRSQYYQRGYQENNRNGNNRGSNGNGRNGGSGGDYSGYNKDEDRYGNNDRNRQRSNNQNKSNGNNQWYQQNQRNDGGGGSSQNNRSGSNNNNNNNNNKNNNNYNNNNNRNKNNNSYGNNNNNNSNNNTNSDAACIAHCFFEELHMLNKNSYPDRHKAVYVLTKDMRDRELRNFYTDTIQECFRYLESQRRREKCLFSRDLISCMTEYAKGNCEDWNEFSTMFN</sequence>
<dbReference type="InterPro" id="IPR036728">
    <property type="entry name" value="PBP_GOBP_sf"/>
</dbReference>
<evidence type="ECO:0000256" key="2">
    <source>
        <dbReference type="ARBA" id="ARBA00008098"/>
    </source>
</evidence>
<dbReference type="Proteomes" id="UP000095300">
    <property type="component" value="Unassembled WGS sequence"/>
</dbReference>
<comment type="subcellular location">
    <subcellularLocation>
        <location evidence="1">Secreted</location>
    </subcellularLocation>
</comment>
<reference evidence="6" key="1">
    <citation type="submission" date="2020-05" db="UniProtKB">
        <authorList>
            <consortium name="EnsemblMetazoa"/>
        </authorList>
    </citation>
    <scope>IDENTIFICATION</scope>
    <source>
        <strain evidence="6">USDA</strain>
    </source>
</reference>
<feature type="chain" id="PRO_5009327456" evidence="5">
    <location>
        <begin position="35"/>
        <end position="333"/>
    </location>
</feature>
<feature type="compositionally biased region" description="Low complexity" evidence="4">
    <location>
        <begin position="121"/>
        <end position="132"/>
    </location>
</feature>
<feature type="region of interest" description="Disordered" evidence="4">
    <location>
        <begin position="64"/>
        <end position="106"/>
    </location>
</feature>
<evidence type="ECO:0000256" key="4">
    <source>
        <dbReference type="SAM" id="MobiDB-lite"/>
    </source>
</evidence>
<dbReference type="PANTHER" id="PTHR21066">
    <property type="entry name" value="ODORANT-BINDING PROTEIN 59A-RELATED"/>
    <property type="match status" value="1"/>
</dbReference>
<evidence type="ECO:0000256" key="1">
    <source>
        <dbReference type="ARBA" id="ARBA00004613"/>
    </source>
</evidence>
<dbReference type="InterPro" id="IPR052295">
    <property type="entry name" value="Odorant-binding_protein"/>
</dbReference>
<evidence type="ECO:0000256" key="5">
    <source>
        <dbReference type="SAM" id="SignalP"/>
    </source>
</evidence>
<keyword evidence="7" id="KW-1185">Reference proteome</keyword>
<dbReference type="EnsemblMetazoa" id="SCAU012300-RA">
    <property type="protein sequence ID" value="SCAU012300-PA"/>
    <property type="gene ID" value="SCAU012300"/>
</dbReference>
<organism evidence="6 7">
    <name type="scientific">Stomoxys calcitrans</name>
    <name type="common">Stable fly</name>
    <name type="synonym">Conops calcitrans</name>
    <dbReference type="NCBI Taxonomy" id="35570"/>
    <lineage>
        <taxon>Eukaryota</taxon>
        <taxon>Metazoa</taxon>
        <taxon>Ecdysozoa</taxon>
        <taxon>Arthropoda</taxon>
        <taxon>Hexapoda</taxon>
        <taxon>Insecta</taxon>
        <taxon>Pterygota</taxon>
        <taxon>Neoptera</taxon>
        <taxon>Endopterygota</taxon>
        <taxon>Diptera</taxon>
        <taxon>Brachycera</taxon>
        <taxon>Muscomorpha</taxon>
        <taxon>Muscoidea</taxon>
        <taxon>Muscidae</taxon>
        <taxon>Stomoxys</taxon>
    </lineage>
</organism>
<feature type="compositionally biased region" description="Basic and acidic residues" evidence="4">
    <location>
        <begin position="149"/>
        <end position="162"/>
    </location>
</feature>
<dbReference type="GO" id="GO:0005549">
    <property type="term" value="F:odorant binding"/>
    <property type="evidence" value="ECO:0007669"/>
    <property type="project" value="InterPro"/>
</dbReference>
<dbReference type="OrthoDB" id="8194482at2759"/>
<evidence type="ECO:0000256" key="3">
    <source>
        <dbReference type="ARBA" id="ARBA00022525"/>
    </source>
</evidence>
<name>A0A1I8PYQ3_STOCA</name>
<dbReference type="PANTHER" id="PTHR21066:SF9">
    <property type="entry name" value="ODORANT-BINDING PROTEIN 59A"/>
    <property type="match status" value="1"/>
</dbReference>
<feature type="signal peptide" evidence="5">
    <location>
        <begin position="1"/>
        <end position="34"/>
    </location>
</feature>
<keyword evidence="3" id="KW-0964">Secreted</keyword>
<dbReference type="Gene3D" id="1.10.238.20">
    <property type="entry name" value="Pheromone/general odorant binding protein domain"/>
    <property type="match status" value="1"/>
</dbReference>
<comment type="similarity">
    <text evidence="2">Belongs to the PBP/GOBP family.</text>
</comment>
<evidence type="ECO:0000313" key="7">
    <source>
        <dbReference type="Proteomes" id="UP000095300"/>
    </source>
</evidence>
<feature type="compositionally biased region" description="Gly residues" evidence="4">
    <location>
        <begin position="133"/>
        <end position="145"/>
    </location>
</feature>